<protein>
    <submittedName>
        <fullName evidence="2">Phosphotransferase family protein</fullName>
    </submittedName>
</protein>
<gene>
    <name evidence="2" type="ORF">BJX67DRAFT_192598</name>
</gene>
<reference evidence="2 3" key="1">
    <citation type="submission" date="2024-07" db="EMBL/GenBank/DDBJ databases">
        <title>Section-level genome sequencing and comparative genomics of Aspergillus sections Usti and Cavernicolus.</title>
        <authorList>
            <consortium name="Lawrence Berkeley National Laboratory"/>
            <person name="Nybo J.L."/>
            <person name="Vesth T.C."/>
            <person name="Theobald S."/>
            <person name="Frisvad J.C."/>
            <person name="Larsen T.O."/>
            <person name="Kjaerboelling I."/>
            <person name="Rothschild-Mancinelli K."/>
            <person name="Lyhne E.K."/>
            <person name="Kogle M.E."/>
            <person name="Barry K."/>
            <person name="Clum A."/>
            <person name="Na H."/>
            <person name="Ledsgaard L."/>
            <person name="Lin J."/>
            <person name="Lipzen A."/>
            <person name="Kuo A."/>
            <person name="Riley R."/>
            <person name="Mondo S."/>
            <person name="Labutti K."/>
            <person name="Haridas S."/>
            <person name="Pangalinan J."/>
            <person name="Salamov A.A."/>
            <person name="Simmons B.A."/>
            <person name="Magnuson J.K."/>
            <person name="Chen J."/>
            <person name="Drula E."/>
            <person name="Henrissat B."/>
            <person name="Wiebenga A."/>
            <person name="Lubbers R.J."/>
            <person name="Gomes A.C."/>
            <person name="Macurrencykelacurrency M.R."/>
            <person name="Stajich J."/>
            <person name="Grigoriev I.V."/>
            <person name="Mortensen U.H."/>
            <person name="De Vries R.P."/>
            <person name="Baker S.E."/>
            <person name="Andersen M.R."/>
        </authorList>
    </citation>
    <scope>NUCLEOTIDE SEQUENCE [LARGE SCALE GENOMIC DNA]</scope>
    <source>
        <strain evidence="2 3">CBS 449.75</strain>
    </source>
</reference>
<comment type="caution">
    <text evidence="2">The sequence shown here is derived from an EMBL/GenBank/DDBJ whole genome shotgun (WGS) entry which is preliminary data.</text>
</comment>
<dbReference type="SUPFAM" id="SSF56112">
    <property type="entry name" value="Protein kinase-like (PK-like)"/>
    <property type="match status" value="1"/>
</dbReference>
<dbReference type="GeneID" id="98140435"/>
<organism evidence="2 3">
    <name type="scientific">Aspergillus lucknowensis</name>
    <dbReference type="NCBI Taxonomy" id="176173"/>
    <lineage>
        <taxon>Eukaryota</taxon>
        <taxon>Fungi</taxon>
        <taxon>Dikarya</taxon>
        <taxon>Ascomycota</taxon>
        <taxon>Pezizomycotina</taxon>
        <taxon>Eurotiomycetes</taxon>
        <taxon>Eurotiomycetidae</taxon>
        <taxon>Eurotiales</taxon>
        <taxon>Aspergillaceae</taxon>
        <taxon>Aspergillus</taxon>
        <taxon>Aspergillus subgen. Nidulantes</taxon>
    </lineage>
</organism>
<dbReference type="InterPro" id="IPR051678">
    <property type="entry name" value="AGP_Transferase"/>
</dbReference>
<dbReference type="Proteomes" id="UP001610432">
    <property type="component" value="Unassembled WGS sequence"/>
</dbReference>
<dbReference type="EMBL" id="JBFXLQ010000035">
    <property type="protein sequence ID" value="KAL2865058.1"/>
    <property type="molecule type" value="Genomic_DNA"/>
</dbReference>
<accession>A0ABR4LKI0</accession>
<feature type="domain" description="Aminoglycoside phosphotransferase" evidence="1">
    <location>
        <begin position="2"/>
        <end position="178"/>
    </location>
</feature>
<dbReference type="RefSeq" id="XP_070884037.1">
    <property type="nucleotide sequence ID" value="XM_071025363.1"/>
</dbReference>
<dbReference type="Pfam" id="PF01636">
    <property type="entry name" value="APH"/>
    <property type="match status" value="1"/>
</dbReference>
<name>A0ABR4LKI0_9EURO</name>
<evidence type="ECO:0000313" key="2">
    <source>
        <dbReference type="EMBL" id="KAL2865058.1"/>
    </source>
</evidence>
<dbReference type="PANTHER" id="PTHR21310">
    <property type="entry name" value="AMINOGLYCOSIDE PHOSPHOTRANSFERASE-RELATED-RELATED"/>
    <property type="match status" value="1"/>
</dbReference>
<sequence length="203" mass="23441">MEVARRAGLPVPRVICYAEHPDSPHAPVSTLMTRIPGDELGVVYKTLSDFQLKGYLEAVRRWKSPWGKNRVYSVLGTAIRSVRMPNHLAGPFESEQVFNEYLLRPAWSGGFPSETEYHNGLDRAKKMESMSHRFTHGDIKHHNLLMPNGKITGFLDWVSAGWCPEYWDFTTALLFAREDFWWYKFVLGLGVISMWQNWTVNVH</sequence>
<evidence type="ECO:0000259" key="1">
    <source>
        <dbReference type="Pfam" id="PF01636"/>
    </source>
</evidence>
<proteinExistence type="predicted"/>
<dbReference type="InterPro" id="IPR002575">
    <property type="entry name" value="Aminoglycoside_PTrfase"/>
</dbReference>
<dbReference type="InterPro" id="IPR011009">
    <property type="entry name" value="Kinase-like_dom_sf"/>
</dbReference>
<dbReference type="Gene3D" id="3.90.1200.10">
    <property type="match status" value="1"/>
</dbReference>
<dbReference type="PANTHER" id="PTHR21310:SF55">
    <property type="entry name" value="AMINOGLYCOSIDE PHOSPHOTRANSFERASE DOMAIN-CONTAINING PROTEIN"/>
    <property type="match status" value="1"/>
</dbReference>
<keyword evidence="3" id="KW-1185">Reference proteome</keyword>
<evidence type="ECO:0000313" key="3">
    <source>
        <dbReference type="Proteomes" id="UP001610432"/>
    </source>
</evidence>